<dbReference type="AlphaFoldDB" id="A0A402B4L9"/>
<sequence>MKGSLFCNTFLRRICVLMVIFFLFGLYTIASGSTPHAFADTDTSYVRVIHASPYVGTADVFVDGKPFLNSFQFASITDYAALPSGNHKVQIALVGKGINASALSKTLPVEAGKAYTIAAVGEKPDALNLQVFVDDNQVVSNRAKVRIYHLIPDASKVDVSIGEDDKITGMDYEDDSPYTTVDTGPCTFTFTVPQTNKTLSIPKVLEANTVTSVFAVGMLDGDPKAQLVTATAKGIPGLPQTGAPPVLADFATPVPAIWLLVMTMLAMIGLGVGRHVQQRRA</sequence>
<evidence type="ECO:0000259" key="2">
    <source>
        <dbReference type="Pfam" id="PF14344"/>
    </source>
</evidence>
<accession>A0A402B4L9</accession>
<evidence type="ECO:0000313" key="3">
    <source>
        <dbReference type="EMBL" id="GCE26299.1"/>
    </source>
</evidence>
<dbReference type="Proteomes" id="UP000287171">
    <property type="component" value="Unassembled WGS sequence"/>
</dbReference>
<evidence type="ECO:0000313" key="4">
    <source>
        <dbReference type="Proteomes" id="UP000287171"/>
    </source>
</evidence>
<keyword evidence="1" id="KW-0812">Transmembrane</keyword>
<feature type="transmembrane region" description="Helical" evidence="1">
    <location>
        <begin position="256"/>
        <end position="273"/>
    </location>
</feature>
<organism evidence="3 4">
    <name type="scientific">Dictyobacter alpinus</name>
    <dbReference type="NCBI Taxonomy" id="2014873"/>
    <lineage>
        <taxon>Bacteria</taxon>
        <taxon>Bacillati</taxon>
        <taxon>Chloroflexota</taxon>
        <taxon>Ktedonobacteria</taxon>
        <taxon>Ktedonobacterales</taxon>
        <taxon>Dictyobacteraceae</taxon>
        <taxon>Dictyobacter</taxon>
    </lineage>
</organism>
<protein>
    <submittedName>
        <fullName evidence="3">Cell wall anchor</fullName>
    </submittedName>
</protein>
<keyword evidence="4" id="KW-1185">Reference proteome</keyword>
<comment type="caution">
    <text evidence="3">The sequence shown here is derived from an EMBL/GenBank/DDBJ whole genome shotgun (WGS) entry which is preliminary data.</text>
</comment>
<evidence type="ECO:0000256" key="1">
    <source>
        <dbReference type="SAM" id="Phobius"/>
    </source>
</evidence>
<reference evidence="4" key="1">
    <citation type="submission" date="2018-12" db="EMBL/GenBank/DDBJ databases">
        <title>Tengunoibacter tsumagoiensis gen. nov., sp. nov., Dictyobacter kobayashii sp. nov., D. alpinus sp. nov., and D. joshuensis sp. nov. and description of Dictyobacteraceae fam. nov. within the order Ktedonobacterales isolated from Tengu-no-mugimeshi.</title>
        <authorList>
            <person name="Wang C.M."/>
            <person name="Zheng Y."/>
            <person name="Sakai Y."/>
            <person name="Toyoda A."/>
            <person name="Minakuchi Y."/>
            <person name="Abe K."/>
            <person name="Yokota A."/>
            <person name="Yabe S."/>
        </authorList>
    </citation>
    <scope>NUCLEOTIDE SEQUENCE [LARGE SCALE GENOMIC DNA]</scope>
    <source>
        <strain evidence="4">Uno16</strain>
    </source>
</reference>
<name>A0A402B4L9_9CHLR</name>
<feature type="domain" description="DUF4397" evidence="2">
    <location>
        <begin position="44"/>
        <end position="150"/>
    </location>
</feature>
<proteinExistence type="predicted"/>
<dbReference type="OrthoDB" id="9783299at2"/>
<dbReference type="Pfam" id="PF14344">
    <property type="entry name" value="DUF4397"/>
    <property type="match status" value="1"/>
</dbReference>
<dbReference type="RefSeq" id="WP_126626777.1">
    <property type="nucleotide sequence ID" value="NZ_BIFT01000001.1"/>
</dbReference>
<dbReference type="InterPro" id="IPR025510">
    <property type="entry name" value="DUF4397"/>
</dbReference>
<dbReference type="EMBL" id="BIFT01000001">
    <property type="protein sequence ID" value="GCE26299.1"/>
    <property type="molecule type" value="Genomic_DNA"/>
</dbReference>
<keyword evidence="1" id="KW-0472">Membrane</keyword>
<keyword evidence="1" id="KW-1133">Transmembrane helix</keyword>
<gene>
    <name evidence="3" type="ORF">KDA_17830</name>
</gene>